<dbReference type="AlphaFoldDB" id="A0A519B9S1"/>
<dbReference type="PROSITE" id="PS50910">
    <property type="entry name" value="HEPN"/>
    <property type="match status" value="1"/>
</dbReference>
<dbReference type="EMBL" id="SGBD01000004">
    <property type="protein sequence ID" value="RZD14043.1"/>
    <property type="molecule type" value="Genomic_DNA"/>
</dbReference>
<organism evidence="2 3">
    <name type="scientific">Candidatus Acidulodesulfobacterium ferriphilum</name>
    <dbReference type="NCBI Taxonomy" id="2597223"/>
    <lineage>
        <taxon>Bacteria</taxon>
        <taxon>Deltaproteobacteria</taxon>
        <taxon>Candidatus Acidulodesulfobacterales</taxon>
        <taxon>Candidatus Acidulodesulfobacterium</taxon>
    </lineage>
</organism>
<reference evidence="2 3" key="1">
    <citation type="submission" date="2019-01" db="EMBL/GenBank/DDBJ databases">
        <title>Insights into ecological role of a new deltaproteobacterial order Candidatus Sinidesulfobacterales (Sva0485) by metagenomics and metatranscriptomics.</title>
        <authorList>
            <person name="Tan S."/>
            <person name="Liu J."/>
            <person name="Fang Y."/>
            <person name="Hedlund B.P."/>
            <person name="Lian Z.H."/>
            <person name="Huang L.Y."/>
            <person name="Li J.T."/>
            <person name="Huang L.N."/>
            <person name="Li W.J."/>
            <person name="Jiang H.C."/>
            <person name="Dong H.L."/>
            <person name="Shu W.S."/>
        </authorList>
    </citation>
    <scope>NUCLEOTIDE SEQUENCE [LARGE SCALE GENOMIC DNA]</scope>
    <source>
        <strain evidence="2">AP3</strain>
    </source>
</reference>
<evidence type="ECO:0000313" key="2">
    <source>
        <dbReference type="EMBL" id="RZD14043.1"/>
    </source>
</evidence>
<dbReference type="Gene3D" id="1.20.120.330">
    <property type="entry name" value="Nucleotidyltransferases domain 2"/>
    <property type="match status" value="1"/>
</dbReference>
<name>A0A519B9S1_9DELT</name>
<dbReference type="InterPro" id="IPR007842">
    <property type="entry name" value="HEPN_dom"/>
</dbReference>
<dbReference type="Pfam" id="PF05168">
    <property type="entry name" value="HEPN"/>
    <property type="match status" value="1"/>
</dbReference>
<comment type="caution">
    <text evidence="2">The sequence shown here is derived from an EMBL/GenBank/DDBJ whole genome shotgun (WGS) entry which is preliminary data.</text>
</comment>
<protein>
    <submittedName>
        <fullName evidence="2">HEPN domain-containing protein</fullName>
    </submittedName>
</protein>
<sequence length="135" mass="15794">MNRWKDWYNQGKRDFQKAKLDYDYKYYEWCCFTSQQGAEKTIKSLGLKNGVNLWGHSLTEMINILSDKSSRTKIEFPLNIKDSAKILDMFYIPSRYPDGFSTGKPEDYFSEKQAMEAINAANDIIKFCESILLQS</sequence>
<feature type="domain" description="HEPN" evidence="1">
    <location>
        <begin position="8"/>
        <end position="124"/>
    </location>
</feature>
<evidence type="ECO:0000259" key="1">
    <source>
        <dbReference type="PROSITE" id="PS50910"/>
    </source>
</evidence>
<dbReference type="SMART" id="SM00748">
    <property type="entry name" value="HEPN"/>
    <property type="match status" value="1"/>
</dbReference>
<gene>
    <name evidence="2" type="ORF">EVJ47_07355</name>
</gene>
<dbReference type="Proteomes" id="UP000320813">
    <property type="component" value="Unassembled WGS sequence"/>
</dbReference>
<accession>A0A519B9S1</accession>
<dbReference type="SUPFAM" id="SSF81593">
    <property type="entry name" value="Nucleotidyltransferase substrate binding subunit/domain"/>
    <property type="match status" value="1"/>
</dbReference>
<evidence type="ECO:0000313" key="3">
    <source>
        <dbReference type="Proteomes" id="UP000320813"/>
    </source>
</evidence>
<proteinExistence type="predicted"/>